<dbReference type="PANTHER" id="PTHR43731">
    <property type="entry name" value="RHOMBOID PROTEASE"/>
    <property type="match status" value="1"/>
</dbReference>
<dbReference type="Gene3D" id="1.20.1540.10">
    <property type="entry name" value="Rhomboid-like"/>
    <property type="match status" value="1"/>
</dbReference>
<evidence type="ECO:0000256" key="2">
    <source>
        <dbReference type="ARBA" id="ARBA00022692"/>
    </source>
</evidence>
<dbReference type="PANTHER" id="PTHR43731:SF16">
    <property type="entry name" value="RHOMBOSORTASE"/>
    <property type="match status" value="1"/>
</dbReference>
<evidence type="ECO:0000313" key="7">
    <source>
        <dbReference type="EMBL" id="BAJ02303.1"/>
    </source>
</evidence>
<gene>
    <name evidence="7" type="ordered locus">SVI_2332</name>
</gene>
<dbReference type="InterPro" id="IPR050925">
    <property type="entry name" value="Rhomboid_protease_S54"/>
</dbReference>
<evidence type="ECO:0000256" key="1">
    <source>
        <dbReference type="ARBA" id="ARBA00004141"/>
    </source>
</evidence>
<reference evidence="8" key="1">
    <citation type="journal article" date="2010" name="Mol. Biosyst.">
        <title>Complete genome sequence and comparative analysis of Shewanella violacea, a psychrophilic and piezophilic bacterium from deep sea floor sediments.</title>
        <authorList>
            <person name="Aono E."/>
            <person name="Baba T."/>
            <person name="Ara T."/>
            <person name="Nishi T."/>
            <person name="Nakamichi T."/>
            <person name="Inamoto E."/>
            <person name="Toyonaga H."/>
            <person name="Hasegawa M."/>
            <person name="Takai Y."/>
            <person name="Okumura Y."/>
            <person name="Baba M."/>
            <person name="Tomita M."/>
            <person name="Kato C."/>
            <person name="Oshima T."/>
            <person name="Nakasone K."/>
            <person name="Mori H."/>
        </authorList>
    </citation>
    <scope>NUCLEOTIDE SEQUENCE [LARGE SCALE GENOMIC DNA]</scope>
    <source>
        <strain evidence="8">JCM 10179 / CIP 106290 / LMG 19151 / DSS12</strain>
    </source>
</reference>
<dbReference type="SUPFAM" id="SSF144091">
    <property type="entry name" value="Rhomboid-like"/>
    <property type="match status" value="1"/>
</dbReference>
<evidence type="ECO:0000256" key="4">
    <source>
        <dbReference type="ARBA" id="ARBA00023136"/>
    </source>
</evidence>
<evidence type="ECO:0000256" key="5">
    <source>
        <dbReference type="SAM" id="Phobius"/>
    </source>
</evidence>
<dbReference type="Proteomes" id="UP000002350">
    <property type="component" value="Chromosome"/>
</dbReference>
<dbReference type="OrthoDB" id="196054at2"/>
<evidence type="ECO:0000259" key="6">
    <source>
        <dbReference type="Pfam" id="PF01694"/>
    </source>
</evidence>
<feature type="domain" description="Peptidase S54 rhomboid" evidence="6">
    <location>
        <begin position="49"/>
        <end position="191"/>
    </location>
</feature>
<feature type="transmembrane region" description="Helical" evidence="5">
    <location>
        <begin position="63"/>
        <end position="80"/>
    </location>
</feature>
<dbReference type="AlphaFoldDB" id="D4ZKV4"/>
<keyword evidence="3 5" id="KW-1133">Transmembrane helix</keyword>
<dbReference type="RefSeq" id="WP_013051607.1">
    <property type="nucleotide sequence ID" value="NC_014012.1"/>
</dbReference>
<dbReference type="NCBIfam" id="TIGR03902">
    <property type="entry name" value="rhom_GG_sort"/>
    <property type="match status" value="1"/>
</dbReference>
<keyword evidence="8" id="KW-1185">Reference proteome</keyword>
<dbReference type="EMBL" id="AP011177">
    <property type="protein sequence ID" value="BAJ02303.1"/>
    <property type="molecule type" value="Genomic_DNA"/>
</dbReference>
<comment type="subcellular location">
    <subcellularLocation>
        <location evidence="1">Membrane</location>
        <topology evidence="1">Multi-pass membrane protein</topology>
    </subcellularLocation>
</comment>
<keyword evidence="4 5" id="KW-0472">Membrane</keyword>
<feature type="transmembrane region" description="Helical" evidence="5">
    <location>
        <begin position="178"/>
        <end position="197"/>
    </location>
</feature>
<organism evidence="7 8">
    <name type="scientific">Shewanella violacea (strain JCM 10179 / CIP 106290 / LMG 19151 / DSS12)</name>
    <dbReference type="NCBI Taxonomy" id="637905"/>
    <lineage>
        <taxon>Bacteria</taxon>
        <taxon>Pseudomonadati</taxon>
        <taxon>Pseudomonadota</taxon>
        <taxon>Gammaproteobacteria</taxon>
        <taxon>Alteromonadales</taxon>
        <taxon>Shewanellaceae</taxon>
        <taxon>Shewanella</taxon>
    </lineage>
</organism>
<accession>D4ZKV4</accession>
<sequence length="205" mass="22734">MPLITSATIKRWLSSSYSLVTLVTILCIGLYCLNLADTLAYRRLEIGDGEYWRLLTGNLLHTNAWHLLMNLAGLWVIVLLHHTHYRLLLFTLLFGLCCLLQGIGLYLFYPGLIGYVGLSGMLHGLFTYGAIKDITTGLKSGYLLLVGVIIKVANEQIYGASQEVSEMIGARVATEAHLVGVISGIIIFIMIYAVSAWSRLRVDTR</sequence>
<dbReference type="InterPro" id="IPR023826">
    <property type="entry name" value="Rhom-like_SP_proteobac"/>
</dbReference>
<dbReference type="STRING" id="637905.SVI_2332"/>
<dbReference type="GO" id="GO:0016020">
    <property type="term" value="C:membrane"/>
    <property type="evidence" value="ECO:0007669"/>
    <property type="project" value="UniProtKB-SubCell"/>
</dbReference>
<name>D4ZKV4_SHEVD</name>
<dbReference type="Pfam" id="PF01694">
    <property type="entry name" value="Rhomboid"/>
    <property type="match status" value="1"/>
</dbReference>
<dbReference type="InterPro" id="IPR035952">
    <property type="entry name" value="Rhomboid-like_sf"/>
</dbReference>
<dbReference type="KEGG" id="svo:SVI_2332"/>
<protein>
    <submittedName>
        <fullName evidence="7">Rhomboid family protein</fullName>
    </submittedName>
</protein>
<dbReference type="InterPro" id="IPR022764">
    <property type="entry name" value="Peptidase_S54_rhomboid_dom"/>
</dbReference>
<dbReference type="GO" id="GO:0004252">
    <property type="term" value="F:serine-type endopeptidase activity"/>
    <property type="evidence" value="ECO:0007669"/>
    <property type="project" value="InterPro"/>
</dbReference>
<evidence type="ECO:0000313" key="8">
    <source>
        <dbReference type="Proteomes" id="UP000002350"/>
    </source>
</evidence>
<dbReference type="eggNOG" id="COG0705">
    <property type="taxonomic scope" value="Bacteria"/>
</dbReference>
<feature type="transmembrane region" description="Helical" evidence="5">
    <location>
        <begin position="87"/>
        <end position="106"/>
    </location>
</feature>
<proteinExistence type="predicted"/>
<keyword evidence="2 5" id="KW-0812">Transmembrane</keyword>
<evidence type="ECO:0000256" key="3">
    <source>
        <dbReference type="ARBA" id="ARBA00022989"/>
    </source>
</evidence>
<dbReference type="HOGENOM" id="CLU_108530_1_0_6"/>
<feature type="transmembrane region" description="Helical" evidence="5">
    <location>
        <begin position="12"/>
        <end position="36"/>
    </location>
</feature>